<dbReference type="AlphaFoldDB" id="A0A8T0TRZ8"/>
<dbReference type="Proteomes" id="UP000823388">
    <property type="component" value="Chromosome 4K"/>
</dbReference>
<name>A0A8T0TRZ8_PANVG</name>
<accession>A0A8T0TRZ8</accession>
<reference evidence="1" key="1">
    <citation type="submission" date="2020-05" db="EMBL/GenBank/DDBJ databases">
        <title>WGS assembly of Panicum virgatum.</title>
        <authorList>
            <person name="Lovell J.T."/>
            <person name="Jenkins J."/>
            <person name="Shu S."/>
            <person name="Juenger T.E."/>
            <person name="Schmutz J."/>
        </authorList>
    </citation>
    <scope>NUCLEOTIDE SEQUENCE</scope>
    <source>
        <strain evidence="1">AP13</strain>
    </source>
</reference>
<organism evidence="1 2">
    <name type="scientific">Panicum virgatum</name>
    <name type="common">Blackwell switchgrass</name>
    <dbReference type="NCBI Taxonomy" id="38727"/>
    <lineage>
        <taxon>Eukaryota</taxon>
        <taxon>Viridiplantae</taxon>
        <taxon>Streptophyta</taxon>
        <taxon>Embryophyta</taxon>
        <taxon>Tracheophyta</taxon>
        <taxon>Spermatophyta</taxon>
        <taxon>Magnoliopsida</taxon>
        <taxon>Liliopsida</taxon>
        <taxon>Poales</taxon>
        <taxon>Poaceae</taxon>
        <taxon>PACMAD clade</taxon>
        <taxon>Panicoideae</taxon>
        <taxon>Panicodae</taxon>
        <taxon>Paniceae</taxon>
        <taxon>Panicinae</taxon>
        <taxon>Panicum</taxon>
        <taxon>Panicum sect. Hiantes</taxon>
    </lineage>
</organism>
<protein>
    <submittedName>
        <fullName evidence="1">Uncharacterized protein</fullName>
    </submittedName>
</protein>
<dbReference type="EMBL" id="CM029043">
    <property type="protein sequence ID" value="KAG2611835.1"/>
    <property type="molecule type" value="Genomic_DNA"/>
</dbReference>
<evidence type="ECO:0000313" key="2">
    <source>
        <dbReference type="Proteomes" id="UP000823388"/>
    </source>
</evidence>
<gene>
    <name evidence="1" type="ORF">PVAP13_4KG109805</name>
</gene>
<keyword evidence="2" id="KW-1185">Reference proteome</keyword>
<sequence length="55" mass="6654">MQMWLHLRYLHHHRRCCAHHRSVRMIATSLTVHVVSEHTNQSLQLCNKHHRPILV</sequence>
<evidence type="ECO:0000313" key="1">
    <source>
        <dbReference type="EMBL" id="KAG2611835.1"/>
    </source>
</evidence>
<comment type="caution">
    <text evidence="1">The sequence shown here is derived from an EMBL/GenBank/DDBJ whole genome shotgun (WGS) entry which is preliminary data.</text>
</comment>
<proteinExistence type="predicted"/>